<dbReference type="Proteomes" id="UP000295741">
    <property type="component" value="Unassembled WGS sequence"/>
</dbReference>
<keyword evidence="1" id="KW-0812">Transmembrane</keyword>
<gene>
    <name evidence="2" type="ORF">BC659_1531</name>
</gene>
<reference evidence="2 3" key="1">
    <citation type="submission" date="2019-03" db="EMBL/GenBank/DDBJ databases">
        <title>Genomic Encyclopedia of Archaeal and Bacterial Type Strains, Phase II (KMG-II): from individual species to whole genera.</title>
        <authorList>
            <person name="Goeker M."/>
        </authorList>
    </citation>
    <scope>NUCLEOTIDE SEQUENCE [LARGE SCALE GENOMIC DNA]</scope>
    <source>
        <strain evidence="2 3">DSM 28323</strain>
    </source>
</reference>
<feature type="transmembrane region" description="Helical" evidence="1">
    <location>
        <begin position="155"/>
        <end position="173"/>
    </location>
</feature>
<accession>A0A4R6J2D7</accession>
<dbReference type="OrthoDB" id="1116391at2"/>
<sequence>MQYNKTQYKLWRWWHPMVLHWIINPGLAINELIFGQRVPRITLVEKNTKKTLGERTYIPCPHCNTLHPGMKWSGQNKTAMQNWFGLYCDHCGKIIPCLINLTTLVILIVTAPIWYWFKESMKRKWLAQQPARYKNLVLNDDSNAFAGYGWIKEGLSFGFFMFFVMTIIIRPLVMQEPITGPSILSGLIAWPLGGLSYGYLMKRFTRVTKQSQYK</sequence>
<comment type="caution">
    <text evidence="2">The sequence shown here is derived from an EMBL/GenBank/DDBJ whole genome shotgun (WGS) entry which is preliminary data.</text>
</comment>
<keyword evidence="1" id="KW-1133">Transmembrane helix</keyword>
<keyword evidence="3" id="KW-1185">Reference proteome</keyword>
<keyword evidence="1" id="KW-0472">Membrane</keyword>
<dbReference type="AlphaFoldDB" id="A0A4R6J2D7"/>
<dbReference type="RefSeq" id="WP_133474041.1">
    <property type="nucleotide sequence ID" value="NZ_SNWP01000010.1"/>
</dbReference>
<name>A0A4R6J2D7_9BACT</name>
<evidence type="ECO:0000313" key="2">
    <source>
        <dbReference type="EMBL" id="TDO29442.1"/>
    </source>
</evidence>
<protein>
    <submittedName>
        <fullName evidence="2">Uncharacterized protein</fullName>
    </submittedName>
</protein>
<organism evidence="2 3">
    <name type="scientific">Sediminibacterium goheungense</name>
    <dbReference type="NCBI Taxonomy" id="1086393"/>
    <lineage>
        <taxon>Bacteria</taxon>
        <taxon>Pseudomonadati</taxon>
        <taxon>Bacteroidota</taxon>
        <taxon>Chitinophagia</taxon>
        <taxon>Chitinophagales</taxon>
        <taxon>Chitinophagaceae</taxon>
        <taxon>Sediminibacterium</taxon>
    </lineage>
</organism>
<feature type="transmembrane region" description="Helical" evidence="1">
    <location>
        <begin position="98"/>
        <end position="117"/>
    </location>
</feature>
<evidence type="ECO:0000256" key="1">
    <source>
        <dbReference type="SAM" id="Phobius"/>
    </source>
</evidence>
<evidence type="ECO:0000313" key="3">
    <source>
        <dbReference type="Proteomes" id="UP000295741"/>
    </source>
</evidence>
<dbReference type="EMBL" id="SNWP01000010">
    <property type="protein sequence ID" value="TDO29442.1"/>
    <property type="molecule type" value="Genomic_DNA"/>
</dbReference>
<proteinExistence type="predicted"/>
<feature type="transmembrane region" description="Helical" evidence="1">
    <location>
        <begin position="179"/>
        <end position="200"/>
    </location>
</feature>